<sequence length="177" mass="19991">MPFSALSLNRILRFFSRASASRALSLFLAMRASRVASRTRLRWLRWDSRTRKAAAASSARSASATTKPKSRPAGSCPARSGGRDGTPKRLLVRYEGEELLAEEQREALYRLPPLLRQLCRQHRMEPPEGAEQQGPRSLALRVPLLRRQPGSQRLPSWVSLLLLLLLLLRRRTGTKIV</sequence>
<dbReference type="EMBL" id="HBNR01046222">
    <property type="protein sequence ID" value="CAE4607594.1"/>
    <property type="molecule type" value="Transcribed_RNA"/>
</dbReference>
<dbReference type="AlphaFoldDB" id="A0A7S4RC26"/>
<protein>
    <submittedName>
        <fullName evidence="2">Uncharacterized protein</fullName>
    </submittedName>
</protein>
<name>A0A7S4RC26_9DINO</name>
<reference evidence="2" key="1">
    <citation type="submission" date="2021-01" db="EMBL/GenBank/DDBJ databases">
        <authorList>
            <person name="Corre E."/>
            <person name="Pelletier E."/>
            <person name="Niang G."/>
            <person name="Scheremetjew M."/>
            <person name="Finn R."/>
            <person name="Kale V."/>
            <person name="Holt S."/>
            <person name="Cochrane G."/>
            <person name="Meng A."/>
            <person name="Brown T."/>
            <person name="Cohen L."/>
        </authorList>
    </citation>
    <scope>NUCLEOTIDE SEQUENCE</scope>
    <source>
        <strain evidence="2">CCMP3105</strain>
    </source>
</reference>
<accession>A0A7S4RC26</accession>
<evidence type="ECO:0000313" key="2">
    <source>
        <dbReference type="EMBL" id="CAE4607594.1"/>
    </source>
</evidence>
<evidence type="ECO:0000256" key="1">
    <source>
        <dbReference type="SAM" id="MobiDB-lite"/>
    </source>
</evidence>
<feature type="region of interest" description="Disordered" evidence="1">
    <location>
        <begin position="55"/>
        <end position="87"/>
    </location>
</feature>
<feature type="compositionally biased region" description="Low complexity" evidence="1">
    <location>
        <begin position="55"/>
        <end position="67"/>
    </location>
</feature>
<gene>
    <name evidence="2" type="ORF">AMON00008_LOCUS32156</name>
</gene>
<proteinExistence type="predicted"/>
<organism evidence="2">
    <name type="scientific">Alexandrium monilatum</name>
    <dbReference type="NCBI Taxonomy" id="311494"/>
    <lineage>
        <taxon>Eukaryota</taxon>
        <taxon>Sar</taxon>
        <taxon>Alveolata</taxon>
        <taxon>Dinophyceae</taxon>
        <taxon>Gonyaulacales</taxon>
        <taxon>Pyrocystaceae</taxon>
        <taxon>Alexandrium</taxon>
    </lineage>
</organism>